<sequence length="121" mass="13059">MSTGTWDPGLVHSPREGFHASVWPQSVQALLQFDQDCTTQAPDNCQARPGQAQKLFPRMIHVSIPGVFAWVPFAGCTGTDTDTCTGDAAGNLDWYSYIGSKKSRAMQSLMIGPRIEASTGP</sequence>
<protein>
    <submittedName>
        <fullName evidence="1">Uncharacterized protein</fullName>
    </submittedName>
</protein>
<comment type="caution">
    <text evidence="1">The sequence shown here is derived from an EMBL/GenBank/DDBJ whole genome shotgun (WGS) entry which is preliminary data.</text>
</comment>
<proteinExistence type="predicted"/>
<dbReference type="EMBL" id="QLNT01000004">
    <property type="protein sequence ID" value="KAF3075047.1"/>
    <property type="molecule type" value="Genomic_DNA"/>
</dbReference>
<reference evidence="1 2" key="1">
    <citation type="submission" date="2018-06" db="EMBL/GenBank/DDBJ databases">
        <title>Genome analysis of cellulolytic fungus Trichoderma lentiforme CFAM-422.</title>
        <authorList>
            <person name="Steindorff A.S."/>
            <person name="Formighieri E.F."/>
            <person name="Midorikawa G.E.O."/>
            <person name="Tamietti M.S."/>
            <person name="Ramos E.Z."/>
            <person name="Silva A.S."/>
            <person name="Bon E.P.S."/>
            <person name="Mendes T.D."/>
            <person name="Damaso M.C.T."/>
            <person name="Favaro L.C.L."/>
        </authorList>
    </citation>
    <scope>NUCLEOTIDE SEQUENCE [LARGE SCALE GENOMIC DNA]</scope>
    <source>
        <strain evidence="1 2">CFAM-422</strain>
    </source>
</reference>
<evidence type="ECO:0000313" key="1">
    <source>
        <dbReference type="EMBL" id="KAF3075047.1"/>
    </source>
</evidence>
<organism evidence="1 2">
    <name type="scientific">Trichoderma lentiforme</name>
    <dbReference type="NCBI Taxonomy" id="1567552"/>
    <lineage>
        <taxon>Eukaryota</taxon>
        <taxon>Fungi</taxon>
        <taxon>Dikarya</taxon>
        <taxon>Ascomycota</taxon>
        <taxon>Pezizomycotina</taxon>
        <taxon>Sordariomycetes</taxon>
        <taxon>Hypocreomycetidae</taxon>
        <taxon>Hypocreales</taxon>
        <taxon>Hypocreaceae</taxon>
        <taxon>Trichoderma</taxon>
    </lineage>
</organism>
<gene>
    <name evidence="1" type="ORF">CFAM422_002843</name>
</gene>
<accession>A0A9P5CHW7</accession>
<dbReference type="Proteomes" id="UP000801864">
    <property type="component" value="Unassembled WGS sequence"/>
</dbReference>
<evidence type="ECO:0000313" key="2">
    <source>
        <dbReference type="Proteomes" id="UP000801864"/>
    </source>
</evidence>
<dbReference type="AlphaFoldDB" id="A0A9P5CHW7"/>
<keyword evidence="2" id="KW-1185">Reference proteome</keyword>
<name>A0A9P5CHW7_9HYPO</name>